<accession>A0ABN9UBB2</accession>
<sequence>MLVCQVRVLMKNTCSACCSLQEYWRRQIVDRQQNIRFRQCRDDLVLDTDMGACLAKWDVSFETKGRNGDWRPATLLVHVALLKLERSRGTYARGTKIALRIASLEEYWHSLSMDGTEKGGEWDTSGMTPQQRAAAAKRRLQTQQLEQARRLMQGKGLQPAVVASMLQAQALHQQGPGAGARVTKGAAKGLDPTTTFNRCWDFDKGKCSRGSSCWYLHVEDGGKGGKSKDEAGKTRPALGE</sequence>
<dbReference type="EMBL" id="CAUYUJ010015597">
    <property type="protein sequence ID" value="CAK0856046.1"/>
    <property type="molecule type" value="Genomic_DNA"/>
</dbReference>
<proteinExistence type="predicted"/>
<organism evidence="4 5">
    <name type="scientific">Prorocentrum cordatum</name>
    <dbReference type="NCBI Taxonomy" id="2364126"/>
    <lineage>
        <taxon>Eukaryota</taxon>
        <taxon>Sar</taxon>
        <taxon>Alveolata</taxon>
        <taxon>Dinophyceae</taxon>
        <taxon>Prorocentrales</taxon>
        <taxon>Prorocentraceae</taxon>
        <taxon>Prorocentrum</taxon>
    </lineage>
</organism>
<evidence type="ECO:0000256" key="1">
    <source>
        <dbReference type="PROSITE-ProRule" id="PRU00723"/>
    </source>
</evidence>
<name>A0ABN9UBB2_9DINO</name>
<protein>
    <recommendedName>
        <fullName evidence="3">C3H1-type domain-containing protein</fullName>
    </recommendedName>
</protein>
<gene>
    <name evidence="4" type="ORF">PCOR1329_LOCUS46520</name>
</gene>
<feature type="non-terminal residue" evidence="4">
    <location>
        <position position="240"/>
    </location>
</feature>
<dbReference type="Proteomes" id="UP001189429">
    <property type="component" value="Unassembled WGS sequence"/>
</dbReference>
<keyword evidence="1" id="KW-0863">Zinc-finger</keyword>
<comment type="caution">
    <text evidence="4">The sequence shown here is derived from an EMBL/GenBank/DDBJ whole genome shotgun (WGS) entry which is preliminary data.</text>
</comment>
<dbReference type="InterPro" id="IPR000571">
    <property type="entry name" value="Znf_CCCH"/>
</dbReference>
<feature type="region of interest" description="Disordered" evidence="2">
    <location>
        <begin position="219"/>
        <end position="240"/>
    </location>
</feature>
<reference evidence="4" key="1">
    <citation type="submission" date="2023-10" db="EMBL/GenBank/DDBJ databases">
        <authorList>
            <person name="Chen Y."/>
            <person name="Shah S."/>
            <person name="Dougan E. K."/>
            <person name="Thang M."/>
            <person name="Chan C."/>
        </authorList>
    </citation>
    <scope>NUCLEOTIDE SEQUENCE [LARGE SCALE GENOMIC DNA]</scope>
</reference>
<evidence type="ECO:0000313" key="5">
    <source>
        <dbReference type="Proteomes" id="UP001189429"/>
    </source>
</evidence>
<feature type="domain" description="C3H1-type" evidence="3">
    <location>
        <begin position="193"/>
        <end position="220"/>
    </location>
</feature>
<evidence type="ECO:0000313" key="4">
    <source>
        <dbReference type="EMBL" id="CAK0856046.1"/>
    </source>
</evidence>
<dbReference type="PROSITE" id="PS50103">
    <property type="entry name" value="ZF_C3H1"/>
    <property type="match status" value="1"/>
</dbReference>
<keyword evidence="5" id="KW-1185">Reference proteome</keyword>
<evidence type="ECO:0000256" key="2">
    <source>
        <dbReference type="SAM" id="MobiDB-lite"/>
    </source>
</evidence>
<evidence type="ECO:0000259" key="3">
    <source>
        <dbReference type="PROSITE" id="PS50103"/>
    </source>
</evidence>
<feature type="zinc finger region" description="C3H1-type" evidence="1">
    <location>
        <begin position="193"/>
        <end position="220"/>
    </location>
</feature>
<keyword evidence="1" id="KW-0862">Zinc</keyword>
<keyword evidence="1" id="KW-0479">Metal-binding</keyword>
<feature type="compositionally biased region" description="Basic and acidic residues" evidence="2">
    <location>
        <begin position="219"/>
        <end position="233"/>
    </location>
</feature>